<reference evidence="9" key="1">
    <citation type="submission" date="2017-02" db="EMBL/GenBank/DDBJ databases">
        <authorList>
            <person name="Varghese N."/>
            <person name="Submissions S."/>
        </authorList>
    </citation>
    <scope>NUCLEOTIDE SEQUENCE [LARGE SCALE GENOMIC DNA]</scope>
    <source>
        <strain evidence="9">DSM 24091</strain>
    </source>
</reference>
<dbReference type="InterPro" id="IPR009006">
    <property type="entry name" value="Ala_racemase/Decarboxylase_C"/>
</dbReference>
<gene>
    <name evidence="8" type="ORF">SAMN05660841_01064</name>
</gene>
<evidence type="ECO:0000256" key="3">
    <source>
        <dbReference type="ARBA" id="ARBA00023235"/>
    </source>
</evidence>
<dbReference type="InterPro" id="IPR036565">
    <property type="entry name" value="Mur-like_cat_sf"/>
</dbReference>
<dbReference type="RefSeq" id="WP_079641897.1">
    <property type="nucleotide sequence ID" value="NZ_FUZF01000003.1"/>
</dbReference>
<dbReference type="AlphaFoldDB" id="A0A1T5C2Y6"/>
<dbReference type="Pfam" id="PF08245">
    <property type="entry name" value="Mur_ligase_M"/>
    <property type="match status" value="1"/>
</dbReference>
<evidence type="ECO:0000256" key="1">
    <source>
        <dbReference type="ARBA" id="ARBA00001933"/>
    </source>
</evidence>
<keyword evidence="9" id="KW-1185">Reference proteome</keyword>
<dbReference type="Pfam" id="PF00842">
    <property type="entry name" value="Ala_racemase_C"/>
    <property type="match status" value="1"/>
</dbReference>
<dbReference type="GO" id="GO:0016881">
    <property type="term" value="F:acid-amino acid ligase activity"/>
    <property type="evidence" value="ECO:0007669"/>
    <property type="project" value="InterPro"/>
</dbReference>
<dbReference type="GO" id="GO:0030632">
    <property type="term" value="P:D-alanine biosynthetic process"/>
    <property type="evidence" value="ECO:0007669"/>
    <property type="project" value="UniProtKB-UniRule"/>
</dbReference>
<dbReference type="HAMAP" id="MF_01201">
    <property type="entry name" value="Ala_racemase"/>
    <property type="match status" value="1"/>
</dbReference>
<sequence length="810" mass="91140">MYTLDIILPHIDHSKRLLPYPQARFSVLAYDTRKIRLGTDCLFFALVQQRDGHRYILDAYQKGVRSFVISDPDFDTRDYPDANFLWVNDTMRALQQLAAYHRSRFSIPVVGITGSNGKTIVKSWLHQLLSPEYKCYQSPKSYNSQLGVALSLWNLTAEHDLAIIEAGVSKIGEMDFLQQMIRPTFGIFTSLGTAHREGFNSKEEKFAEKWKLFAGVSPVIVPSSAIPEAYSSSSNCITWGGRPEDQLQFLGSSQDKDHTVLQLRYEKESFVIAAPFVDKASIDNVLTCILVMLTMGYAVDTIEQRVVLLRPLEMRLQLKKGKYNNSIIDDTYSNDFASLQIALDFLGQQNQSDVKKLILSDFEGEEWTTKTIDKFAQLLNVQSLSQVILVGERMEMLRSKLQMPSLLFKSTDELLNALADLGLKNCVLLLKGARKFELERVGRLLVEQSHDTILEINLKAIENNLSQYRSCLSKGVRMMAMVKAFSYGSGSFEVANVLQFNKLDYLTVAFVDEGAELRRAGISIPIMVLSPHEGTFEDILLYDLEPEIYSIRILRSFIAFLETRGITSYPVHLKLDTGMHRLGFMPDEIGPAVDIIRTSQRIKIVTAFSHLVGAGSRELGTFSTQQIQLFKQMVSQIELSIGYSVMKHICNTSGIVYHPEAHMDMVRLGIGLYGFDMAPNALNLEEVGTLKTTITQIKKIPKTETVGYDRKGVLQRDSIIATVKIGYADGYDRRLGNGIGEMSINGNIVTTVGNICMDMCMLDVTDIEAREGDEVLVFPDLNQAARNIGTIPYELLTGISSRVKRVYFYE</sequence>
<dbReference type="InterPro" id="IPR035911">
    <property type="entry name" value="MurE/MurF_N"/>
</dbReference>
<dbReference type="GO" id="GO:0005524">
    <property type="term" value="F:ATP binding"/>
    <property type="evidence" value="ECO:0007669"/>
    <property type="project" value="InterPro"/>
</dbReference>
<comment type="function">
    <text evidence="4">Catalyzes the interconversion of L-alanine and D-alanine. May also act on other amino acids.</text>
</comment>
<dbReference type="Gene3D" id="3.40.1390.10">
    <property type="entry name" value="MurE/MurF, N-terminal domain"/>
    <property type="match status" value="1"/>
</dbReference>
<evidence type="ECO:0000256" key="4">
    <source>
        <dbReference type="HAMAP-Rule" id="MF_01201"/>
    </source>
</evidence>
<name>A0A1T5C2Y6_9SPHI</name>
<dbReference type="InterPro" id="IPR001608">
    <property type="entry name" value="Ala_racemase_N"/>
</dbReference>
<feature type="domain" description="Alanine racemase C-terminal" evidence="7">
    <location>
        <begin position="687"/>
        <end position="808"/>
    </location>
</feature>
<dbReference type="CDD" id="cd00430">
    <property type="entry name" value="PLPDE_III_AR"/>
    <property type="match status" value="1"/>
</dbReference>
<dbReference type="SUPFAM" id="SSF50621">
    <property type="entry name" value="Alanine racemase C-terminal domain-like"/>
    <property type="match status" value="1"/>
</dbReference>
<dbReference type="Gene3D" id="3.90.190.20">
    <property type="entry name" value="Mur ligase, C-terminal domain"/>
    <property type="match status" value="1"/>
</dbReference>
<dbReference type="Pfam" id="PF01168">
    <property type="entry name" value="Ala_racemase_N"/>
    <property type="match status" value="1"/>
</dbReference>
<dbReference type="InterPro" id="IPR036615">
    <property type="entry name" value="Mur_ligase_C_dom_sf"/>
</dbReference>
<dbReference type="SUPFAM" id="SSF53623">
    <property type="entry name" value="MurD-like peptide ligases, catalytic domain"/>
    <property type="match status" value="1"/>
</dbReference>
<dbReference type="Gene3D" id="3.40.1190.10">
    <property type="entry name" value="Mur-like, catalytic domain"/>
    <property type="match status" value="1"/>
</dbReference>
<dbReference type="InterPro" id="IPR013221">
    <property type="entry name" value="Mur_ligase_cen"/>
</dbReference>
<dbReference type="SUPFAM" id="SSF51419">
    <property type="entry name" value="PLP-binding barrel"/>
    <property type="match status" value="1"/>
</dbReference>
<comment type="similarity">
    <text evidence="4">Belongs to the alanine racemase family.</text>
</comment>
<dbReference type="NCBIfam" id="NF008897">
    <property type="entry name" value="PRK11930.1"/>
    <property type="match status" value="1"/>
</dbReference>
<dbReference type="OrthoDB" id="9801978at2"/>
<feature type="modified residue" description="N6-(pyridoxal phosphate)lysine" evidence="4 5">
    <location>
        <position position="483"/>
    </location>
</feature>
<proteinExistence type="inferred from homology"/>
<dbReference type="GO" id="GO:0005829">
    <property type="term" value="C:cytosol"/>
    <property type="evidence" value="ECO:0007669"/>
    <property type="project" value="TreeGrafter"/>
</dbReference>
<evidence type="ECO:0000256" key="6">
    <source>
        <dbReference type="PIRSR" id="PIRSR600821-52"/>
    </source>
</evidence>
<evidence type="ECO:0000256" key="5">
    <source>
        <dbReference type="PIRSR" id="PIRSR600821-50"/>
    </source>
</evidence>
<dbReference type="Gene3D" id="2.40.37.10">
    <property type="entry name" value="Lyase, Ornithine Decarboxylase, Chain A, domain 1"/>
    <property type="match status" value="1"/>
</dbReference>
<evidence type="ECO:0000313" key="9">
    <source>
        <dbReference type="Proteomes" id="UP000190150"/>
    </source>
</evidence>
<evidence type="ECO:0000256" key="2">
    <source>
        <dbReference type="ARBA" id="ARBA00022898"/>
    </source>
</evidence>
<feature type="active site" description="Proton acceptor; specific for L-alanine" evidence="4">
    <location>
        <position position="708"/>
    </location>
</feature>
<dbReference type="SUPFAM" id="SSF53244">
    <property type="entry name" value="MurD-like peptide ligases, peptide-binding domain"/>
    <property type="match status" value="1"/>
</dbReference>
<organism evidence="8 9">
    <name type="scientific">Sphingobacterium nematocida</name>
    <dbReference type="NCBI Taxonomy" id="1513896"/>
    <lineage>
        <taxon>Bacteria</taxon>
        <taxon>Pseudomonadati</taxon>
        <taxon>Bacteroidota</taxon>
        <taxon>Sphingobacteriia</taxon>
        <taxon>Sphingobacteriales</taxon>
        <taxon>Sphingobacteriaceae</taxon>
        <taxon>Sphingobacterium</taxon>
    </lineage>
</organism>
<comment type="cofactor">
    <cofactor evidence="1 4 5">
        <name>pyridoxal 5'-phosphate</name>
        <dbReference type="ChEBI" id="CHEBI:597326"/>
    </cofactor>
</comment>
<dbReference type="NCBIfam" id="TIGR00492">
    <property type="entry name" value="alr"/>
    <property type="match status" value="1"/>
</dbReference>
<evidence type="ECO:0000259" key="7">
    <source>
        <dbReference type="SMART" id="SM01005"/>
    </source>
</evidence>
<dbReference type="EMBL" id="FUZF01000003">
    <property type="protein sequence ID" value="SKB53699.1"/>
    <property type="molecule type" value="Genomic_DNA"/>
</dbReference>
<accession>A0A1T5C2Y6</accession>
<keyword evidence="2 4" id="KW-0663">Pyridoxal phosphate</keyword>
<dbReference type="PANTHER" id="PTHR30511:SF0">
    <property type="entry name" value="ALANINE RACEMASE, CATABOLIC-RELATED"/>
    <property type="match status" value="1"/>
</dbReference>
<dbReference type="SUPFAM" id="SSF63418">
    <property type="entry name" value="MurE/MurF N-terminal domain"/>
    <property type="match status" value="1"/>
</dbReference>
<dbReference type="InterPro" id="IPR000821">
    <property type="entry name" value="Ala_racemase"/>
</dbReference>
<dbReference type="PRINTS" id="PR00992">
    <property type="entry name" value="ALARACEMASE"/>
</dbReference>
<dbReference type="SMART" id="SM01005">
    <property type="entry name" value="Ala_racemase_C"/>
    <property type="match status" value="1"/>
</dbReference>
<dbReference type="GO" id="GO:0030170">
    <property type="term" value="F:pyridoxal phosphate binding"/>
    <property type="evidence" value="ECO:0007669"/>
    <property type="project" value="UniProtKB-UniRule"/>
</dbReference>
<feature type="binding site" evidence="4 6">
    <location>
        <position position="757"/>
    </location>
    <ligand>
        <name>substrate</name>
    </ligand>
</feature>
<dbReference type="STRING" id="1513896.SAMN05660841_01064"/>
<comment type="pathway">
    <text evidence="4">Amino-acid biosynthesis; D-alanine biosynthesis; D-alanine from L-alanine: step 1/1.</text>
</comment>
<dbReference type="Proteomes" id="UP000190150">
    <property type="component" value="Unassembled WGS sequence"/>
</dbReference>
<keyword evidence="3 4" id="KW-0413">Isomerase</keyword>
<dbReference type="UniPathway" id="UPA00042">
    <property type="reaction ID" value="UER00497"/>
</dbReference>
<feature type="binding site" evidence="4 6">
    <location>
        <position position="581"/>
    </location>
    <ligand>
        <name>substrate</name>
    </ligand>
</feature>
<comment type="catalytic activity">
    <reaction evidence="4">
        <text>L-alanine = D-alanine</text>
        <dbReference type="Rhea" id="RHEA:20249"/>
        <dbReference type="ChEBI" id="CHEBI:57416"/>
        <dbReference type="ChEBI" id="CHEBI:57972"/>
        <dbReference type="EC" id="5.1.1.1"/>
    </reaction>
</comment>
<dbReference type="InterPro" id="IPR029066">
    <property type="entry name" value="PLP-binding_barrel"/>
</dbReference>
<dbReference type="Gene3D" id="3.20.20.10">
    <property type="entry name" value="Alanine racemase"/>
    <property type="match status" value="1"/>
</dbReference>
<dbReference type="PANTHER" id="PTHR30511">
    <property type="entry name" value="ALANINE RACEMASE"/>
    <property type="match status" value="1"/>
</dbReference>
<dbReference type="InterPro" id="IPR011079">
    <property type="entry name" value="Ala_racemase_C"/>
</dbReference>
<dbReference type="EC" id="5.1.1.1" evidence="4"/>
<evidence type="ECO:0000313" key="8">
    <source>
        <dbReference type="EMBL" id="SKB53699.1"/>
    </source>
</evidence>
<feature type="active site" description="Proton acceptor; specific for D-alanine" evidence="4">
    <location>
        <position position="483"/>
    </location>
</feature>
<protein>
    <recommendedName>
        <fullName evidence="4">Alanine racemase</fullName>
        <ecNumber evidence="4">5.1.1.1</ecNumber>
    </recommendedName>
</protein>
<dbReference type="GO" id="GO:0008784">
    <property type="term" value="F:alanine racemase activity"/>
    <property type="evidence" value="ECO:0007669"/>
    <property type="project" value="UniProtKB-UniRule"/>
</dbReference>